<dbReference type="Proteomes" id="UP000001861">
    <property type="component" value="Unassembled WGS sequence"/>
</dbReference>
<dbReference type="VEuPathDB" id="FungiDB:CC1G_05980"/>
<feature type="region of interest" description="Disordered" evidence="1">
    <location>
        <begin position="1"/>
        <end position="52"/>
    </location>
</feature>
<dbReference type="InParanoid" id="A8N4K2"/>
<name>A8N4K2_COPC7</name>
<dbReference type="PANTHER" id="PTHR40462">
    <property type="entry name" value="CHROMOSOME 1, WHOLE GENOME SHOTGUN SEQUENCE"/>
    <property type="match status" value="1"/>
</dbReference>
<keyword evidence="3" id="KW-1185">Reference proteome</keyword>
<dbReference type="RefSeq" id="XP_001829771.1">
    <property type="nucleotide sequence ID" value="XM_001829719.1"/>
</dbReference>
<dbReference type="GeneID" id="6006208"/>
<dbReference type="PANTHER" id="PTHR40462:SF1">
    <property type="entry name" value="EXPRESSED PROTEIN"/>
    <property type="match status" value="1"/>
</dbReference>
<organism evidence="2 3">
    <name type="scientific">Coprinopsis cinerea (strain Okayama-7 / 130 / ATCC MYA-4618 / FGSC 9003)</name>
    <name type="common">Inky cap fungus</name>
    <name type="synonym">Hormographiella aspergillata</name>
    <dbReference type="NCBI Taxonomy" id="240176"/>
    <lineage>
        <taxon>Eukaryota</taxon>
        <taxon>Fungi</taxon>
        <taxon>Dikarya</taxon>
        <taxon>Basidiomycota</taxon>
        <taxon>Agaricomycotina</taxon>
        <taxon>Agaricomycetes</taxon>
        <taxon>Agaricomycetidae</taxon>
        <taxon>Agaricales</taxon>
        <taxon>Agaricineae</taxon>
        <taxon>Psathyrellaceae</taxon>
        <taxon>Coprinopsis</taxon>
    </lineage>
</organism>
<dbReference type="OMA" id="KFMDTIN"/>
<dbReference type="EMBL" id="AACS02000003">
    <property type="protein sequence ID" value="EAU91993.1"/>
    <property type="molecule type" value="Genomic_DNA"/>
</dbReference>
<dbReference type="OrthoDB" id="3050608at2759"/>
<feature type="compositionally biased region" description="Polar residues" evidence="1">
    <location>
        <begin position="22"/>
        <end position="31"/>
    </location>
</feature>
<proteinExistence type="predicted"/>
<protein>
    <submittedName>
        <fullName evidence="2">Uncharacterized protein</fullName>
    </submittedName>
</protein>
<dbReference type="AlphaFoldDB" id="A8N4K2"/>
<comment type="caution">
    <text evidence="2">The sequence shown here is derived from an EMBL/GenBank/DDBJ whole genome shotgun (WGS) entry which is preliminary data.</text>
</comment>
<feature type="compositionally biased region" description="Low complexity" evidence="1">
    <location>
        <begin position="33"/>
        <end position="43"/>
    </location>
</feature>
<evidence type="ECO:0000256" key="1">
    <source>
        <dbReference type="SAM" id="MobiDB-lite"/>
    </source>
</evidence>
<gene>
    <name evidence="2" type="ORF">CC1G_05980</name>
</gene>
<dbReference type="eggNOG" id="ENOG502S9RM">
    <property type="taxonomic scope" value="Eukaryota"/>
</dbReference>
<evidence type="ECO:0000313" key="3">
    <source>
        <dbReference type="Proteomes" id="UP000001861"/>
    </source>
</evidence>
<reference evidence="2 3" key="1">
    <citation type="journal article" date="2010" name="Proc. Natl. Acad. Sci. U.S.A.">
        <title>Insights into evolution of multicellular fungi from the assembled chromosomes of the mushroom Coprinopsis cinerea (Coprinus cinereus).</title>
        <authorList>
            <person name="Stajich J.E."/>
            <person name="Wilke S.K."/>
            <person name="Ahren D."/>
            <person name="Au C.H."/>
            <person name="Birren B.W."/>
            <person name="Borodovsky M."/>
            <person name="Burns C."/>
            <person name="Canback B."/>
            <person name="Casselton L.A."/>
            <person name="Cheng C.K."/>
            <person name="Deng J."/>
            <person name="Dietrich F.S."/>
            <person name="Fargo D.C."/>
            <person name="Farman M.L."/>
            <person name="Gathman A.C."/>
            <person name="Goldberg J."/>
            <person name="Guigo R."/>
            <person name="Hoegger P.J."/>
            <person name="Hooker J.B."/>
            <person name="Huggins A."/>
            <person name="James T.Y."/>
            <person name="Kamada T."/>
            <person name="Kilaru S."/>
            <person name="Kodira C."/>
            <person name="Kues U."/>
            <person name="Kupfer D."/>
            <person name="Kwan H.S."/>
            <person name="Lomsadze A."/>
            <person name="Li W."/>
            <person name="Lilly W.W."/>
            <person name="Ma L.J."/>
            <person name="Mackey A.J."/>
            <person name="Manning G."/>
            <person name="Martin F."/>
            <person name="Muraguchi H."/>
            <person name="Natvig D.O."/>
            <person name="Palmerini H."/>
            <person name="Ramesh M.A."/>
            <person name="Rehmeyer C.J."/>
            <person name="Roe B.A."/>
            <person name="Shenoy N."/>
            <person name="Stanke M."/>
            <person name="Ter-Hovhannisyan V."/>
            <person name="Tunlid A."/>
            <person name="Velagapudi R."/>
            <person name="Vision T.J."/>
            <person name="Zeng Q."/>
            <person name="Zolan M.E."/>
            <person name="Pukkila P.J."/>
        </authorList>
    </citation>
    <scope>NUCLEOTIDE SEQUENCE [LARGE SCALE GENOMIC DNA]</scope>
    <source>
        <strain evidence="3">Okayama-7 / 130 / ATCC MYA-4618 / FGSC 9003</strain>
    </source>
</reference>
<dbReference type="KEGG" id="cci:CC1G_05980"/>
<accession>A8N4K2</accession>
<evidence type="ECO:0000313" key="2">
    <source>
        <dbReference type="EMBL" id="EAU91993.1"/>
    </source>
</evidence>
<sequence length="111" mass="12011">MDFLKTALDTASKNNKKDEQKPSGSGLQTGNPLADGLLGKLNGALGGGPEAEKKEDMLDKAIDLFQEHVLKEGPQNNESAIEQAKDKMIADTIRSQFKSVTGKEFPIKPKQ</sequence>